<keyword evidence="3" id="KW-1185">Reference proteome</keyword>
<evidence type="ECO:0000256" key="1">
    <source>
        <dbReference type="SAM" id="MobiDB-lite"/>
    </source>
</evidence>
<dbReference type="Proteomes" id="UP000281553">
    <property type="component" value="Unassembled WGS sequence"/>
</dbReference>
<accession>A0A3P7M0M4</accession>
<dbReference type="AlphaFoldDB" id="A0A3P7M0M4"/>
<dbReference type="OrthoDB" id="8931646at2759"/>
<protein>
    <submittedName>
        <fullName evidence="2">Uncharacterized protein</fullName>
    </submittedName>
</protein>
<feature type="compositionally biased region" description="Polar residues" evidence="1">
    <location>
        <begin position="291"/>
        <end position="317"/>
    </location>
</feature>
<feature type="region of interest" description="Disordered" evidence="1">
    <location>
        <begin position="283"/>
        <end position="340"/>
    </location>
</feature>
<name>A0A3P7M0M4_DIBLA</name>
<organism evidence="2 3">
    <name type="scientific">Dibothriocephalus latus</name>
    <name type="common">Fish tapeworm</name>
    <name type="synonym">Diphyllobothrium latum</name>
    <dbReference type="NCBI Taxonomy" id="60516"/>
    <lineage>
        <taxon>Eukaryota</taxon>
        <taxon>Metazoa</taxon>
        <taxon>Spiralia</taxon>
        <taxon>Lophotrochozoa</taxon>
        <taxon>Platyhelminthes</taxon>
        <taxon>Cestoda</taxon>
        <taxon>Eucestoda</taxon>
        <taxon>Diphyllobothriidea</taxon>
        <taxon>Diphyllobothriidae</taxon>
        <taxon>Dibothriocephalus</taxon>
    </lineage>
</organism>
<sequence>MGLFGSSYPNWRVKELNNELSLSHLRTFKKGVSGLLVNEELANLIISLKELLSQRVSPSLARLLQNTSTSSGDFTASQRLGRASADNEKTATVINDTLKSPGSLYSHAKWLQSAIHVTRVAGRMDSFVEEVLSLAKATQAKHPLIKRLSGGCNNGRELSTKLSAPRGDLDQYAREGQIPPWNMVGGTINMAHRPPSALDLSLMPLPGLTDDAPRLSDFPYGGLIRPLQQSAEEWLEYPQYSSISVPHTTEPYESCMVAVPDYFGNPYSCDMIYQSQPTPSTAPEVFGGLAPTSSSPTPVQASSISAVTSSRLINEQPSFPKKSDSKSENDLAKDGGSDLSPLFYVPQQDCKMPYIGASMTASKLTPLTDYAITATELSPLQTTPLTAGSTTAALESGNGGSCQPCLQVIT</sequence>
<proteinExistence type="predicted"/>
<reference evidence="2 3" key="1">
    <citation type="submission" date="2018-11" db="EMBL/GenBank/DDBJ databases">
        <authorList>
            <consortium name="Pathogen Informatics"/>
        </authorList>
    </citation>
    <scope>NUCLEOTIDE SEQUENCE [LARGE SCALE GENOMIC DNA]</scope>
</reference>
<feature type="compositionally biased region" description="Basic and acidic residues" evidence="1">
    <location>
        <begin position="321"/>
        <end position="336"/>
    </location>
</feature>
<dbReference type="EMBL" id="UYRU01067463">
    <property type="protein sequence ID" value="VDN16883.1"/>
    <property type="molecule type" value="Genomic_DNA"/>
</dbReference>
<evidence type="ECO:0000313" key="2">
    <source>
        <dbReference type="EMBL" id="VDN16883.1"/>
    </source>
</evidence>
<evidence type="ECO:0000313" key="3">
    <source>
        <dbReference type="Proteomes" id="UP000281553"/>
    </source>
</evidence>
<gene>
    <name evidence="2" type="ORF">DILT_LOCUS12714</name>
</gene>